<evidence type="ECO:0000313" key="2">
    <source>
        <dbReference type="EMBL" id="KAK0629664.1"/>
    </source>
</evidence>
<gene>
    <name evidence="2" type="ORF">B0T17DRAFT_526115</name>
</gene>
<proteinExistence type="predicted"/>
<accession>A0AA39X989</accession>
<name>A0AA39X989_9PEZI</name>
<evidence type="ECO:0000313" key="3">
    <source>
        <dbReference type="Proteomes" id="UP001174934"/>
    </source>
</evidence>
<feature type="non-terminal residue" evidence="2">
    <location>
        <position position="1"/>
    </location>
</feature>
<evidence type="ECO:0000256" key="1">
    <source>
        <dbReference type="SAM" id="MobiDB-lite"/>
    </source>
</evidence>
<sequence length="81" mass="8409">YNNLVKQCDPHPAPPGPLTTDGFAGPSGGELASSSPGSCFCFCLSLNAIDHCRRFPHLPAYAGTPPAGDHLLSVICPSVRC</sequence>
<dbReference type="EMBL" id="JAULSR010000002">
    <property type="protein sequence ID" value="KAK0629664.1"/>
    <property type="molecule type" value="Genomic_DNA"/>
</dbReference>
<organism evidence="2 3">
    <name type="scientific">Bombardia bombarda</name>
    <dbReference type="NCBI Taxonomy" id="252184"/>
    <lineage>
        <taxon>Eukaryota</taxon>
        <taxon>Fungi</taxon>
        <taxon>Dikarya</taxon>
        <taxon>Ascomycota</taxon>
        <taxon>Pezizomycotina</taxon>
        <taxon>Sordariomycetes</taxon>
        <taxon>Sordariomycetidae</taxon>
        <taxon>Sordariales</taxon>
        <taxon>Lasiosphaeriaceae</taxon>
        <taxon>Bombardia</taxon>
    </lineage>
</organism>
<feature type="region of interest" description="Disordered" evidence="1">
    <location>
        <begin position="1"/>
        <end position="35"/>
    </location>
</feature>
<comment type="caution">
    <text evidence="2">The sequence shown here is derived from an EMBL/GenBank/DDBJ whole genome shotgun (WGS) entry which is preliminary data.</text>
</comment>
<reference evidence="2" key="1">
    <citation type="submission" date="2023-06" db="EMBL/GenBank/DDBJ databases">
        <title>Genome-scale phylogeny and comparative genomics of the fungal order Sordariales.</title>
        <authorList>
            <consortium name="Lawrence Berkeley National Laboratory"/>
            <person name="Hensen N."/>
            <person name="Bonometti L."/>
            <person name="Westerberg I."/>
            <person name="Brannstrom I.O."/>
            <person name="Guillou S."/>
            <person name="Cros-Aarteil S."/>
            <person name="Calhoun S."/>
            <person name="Haridas S."/>
            <person name="Kuo A."/>
            <person name="Mondo S."/>
            <person name="Pangilinan J."/>
            <person name="Riley R."/>
            <person name="LaButti K."/>
            <person name="Andreopoulos B."/>
            <person name="Lipzen A."/>
            <person name="Chen C."/>
            <person name="Yanf M."/>
            <person name="Daum C."/>
            <person name="Ng V."/>
            <person name="Clum A."/>
            <person name="Steindorff A."/>
            <person name="Ohm R."/>
            <person name="Martin F."/>
            <person name="Silar P."/>
            <person name="Natvig D."/>
            <person name="Lalanne C."/>
            <person name="Gautier V."/>
            <person name="Ament-velasquez S.L."/>
            <person name="Kruys A."/>
            <person name="Hutchinson M.I."/>
            <person name="Powell A.J."/>
            <person name="Barry K."/>
            <person name="Miller A.N."/>
            <person name="Grigoriev I.V."/>
            <person name="Debuchy R."/>
            <person name="Gladieux P."/>
            <person name="Thoren M.H."/>
            <person name="Johannesson H."/>
        </authorList>
    </citation>
    <scope>NUCLEOTIDE SEQUENCE</scope>
    <source>
        <strain evidence="2">SMH3391-2</strain>
    </source>
</reference>
<keyword evidence="3" id="KW-1185">Reference proteome</keyword>
<dbReference type="AlphaFoldDB" id="A0AA39X989"/>
<dbReference type="Proteomes" id="UP001174934">
    <property type="component" value="Unassembled WGS sequence"/>
</dbReference>
<protein>
    <submittedName>
        <fullName evidence="2">Uncharacterized protein</fullName>
    </submittedName>
</protein>